<protein>
    <submittedName>
        <fullName evidence="2">ABC-type nitrate/sulfonate/bicarbonate transport system periplasmic component</fullName>
    </submittedName>
</protein>
<sequence length="294" mass="32560">MNLKLNIGLIRGVCQLPGYVAIEKGFFEDYGLDVSYRVDPTAWLLPGQLSSGEIDFTIMPWTRTVKSRSVGQDLTVVAGSGYEETAVVVKADSDIEKLEDLKGKKISLPAEGGMKDLTTLKFFDELGINSTNTDIYRMPSGDAAVISFLSGEVDASTNVEPYCTLASELGIGRVIARGKDVLPKSPGCSITTTEKQIKEDRGLVRDVLKALIRGETFVQENPDEASKMSRKYIGIAPEVTREALKYNQPRLDIRDSVDSMKQITSMMKNLGYIDQIPEKYFDFSIYEEAVKELK</sequence>
<evidence type="ECO:0000313" key="3">
    <source>
        <dbReference type="Proteomes" id="UP000195137"/>
    </source>
</evidence>
<keyword evidence="3" id="KW-1185">Reference proteome</keyword>
<dbReference type="Pfam" id="PF09084">
    <property type="entry name" value="NMT1"/>
    <property type="match status" value="1"/>
</dbReference>
<reference evidence="2 3" key="1">
    <citation type="submission" date="2016-12" db="EMBL/GenBank/DDBJ databases">
        <title>Discovery of methanogenic haloarchaea.</title>
        <authorList>
            <person name="Sorokin D.Y."/>
            <person name="Makarova K.S."/>
            <person name="Abbas B."/>
            <person name="Ferrer M."/>
            <person name="Golyshin P.N."/>
        </authorList>
    </citation>
    <scope>NUCLEOTIDE SEQUENCE [LARGE SCALE GENOMIC DNA]</scope>
    <source>
        <strain evidence="2">AMET1</strain>
    </source>
</reference>
<dbReference type="SUPFAM" id="SSF53850">
    <property type="entry name" value="Periplasmic binding protein-like II"/>
    <property type="match status" value="1"/>
</dbReference>
<dbReference type="Proteomes" id="UP000195137">
    <property type="component" value="Unassembled WGS sequence"/>
</dbReference>
<comment type="caution">
    <text evidence="2">The sequence shown here is derived from an EMBL/GenBank/DDBJ whole genome shotgun (WGS) entry which is preliminary data.</text>
</comment>
<dbReference type="InterPro" id="IPR015168">
    <property type="entry name" value="SsuA/THI5"/>
</dbReference>
<dbReference type="SMART" id="SM00062">
    <property type="entry name" value="PBPb"/>
    <property type="match status" value="1"/>
</dbReference>
<dbReference type="AlphaFoldDB" id="A0A1Y3GF97"/>
<proteinExistence type="predicted"/>
<dbReference type="EMBL" id="MRZU01000004">
    <property type="protein sequence ID" value="OUJ18135.1"/>
    <property type="molecule type" value="Genomic_DNA"/>
</dbReference>
<name>A0A1Y3GF97_9EURY</name>
<dbReference type="InterPro" id="IPR001638">
    <property type="entry name" value="Solute-binding_3/MltF_N"/>
</dbReference>
<accession>A0A1Y3GF97</accession>
<gene>
    <name evidence="2" type="ORF">AMET1_1037</name>
</gene>
<evidence type="ECO:0000313" key="2">
    <source>
        <dbReference type="EMBL" id="OUJ18135.1"/>
    </source>
</evidence>
<organism evidence="2 3">
    <name type="scientific">Methanonatronarchaeum thermophilum</name>
    <dbReference type="NCBI Taxonomy" id="1927129"/>
    <lineage>
        <taxon>Archaea</taxon>
        <taxon>Methanobacteriati</taxon>
        <taxon>Methanobacteriota</taxon>
        <taxon>Methanonatronarchaeia</taxon>
        <taxon>Methanonatronarchaeales</taxon>
        <taxon>Methanonatronarchaeaceae</taxon>
        <taxon>Methanonatronarchaeum</taxon>
    </lineage>
</organism>
<evidence type="ECO:0000259" key="1">
    <source>
        <dbReference type="SMART" id="SM00062"/>
    </source>
</evidence>
<feature type="domain" description="Solute-binding protein family 3/N-terminal" evidence="1">
    <location>
        <begin position="4"/>
        <end position="236"/>
    </location>
</feature>
<dbReference type="Gene3D" id="3.40.190.10">
    <property type="entry name" value="Periplasmic binding protein-like II"/>
    <property type="match status" value="2"/>
</dbReference>
<dbReference type="PANTHER" id="PTHR30024">
    <property type="entry name" value="ALIPHATIC SULFONATES-BINDING PROTEIN-RELATED"/>
    <property type="match status" value="1"/>
</dbReference>